<name>A0A5M3XJM3_9ACTN</name>
<reference evidence="2 3" key="1">
    <citation type="submission" date="2019-10" db="EMBL/GenBank/DDBJ databases">
        <title>Whole genome shotgun sequence of Acrocarpospora pleiomorpha NBRC 16267.</title>
        <authorList>
            <person name="Ichikawa N."/>
            <person name="Kimura A."/>
            <person name="Kitahashi Y."/>
            <person name="Komaki H."/>
            <person name="Oguchi A."/>
        </authorList>
    </citation>
    <scope>NUCLEOTIDE SEQUENCE [LARGE SCALE GENOMIC DNA]</scope>
    <source>
        <strain evidence="2 3">NBRC 16267</strain>
    </source>
</reference>
<evidence type="ECO:0000313" key="3">
    <source>
        <dbReference type="Proteomes" id="UP000377595"/>
    </source>
</evidence>
<feature type="compositionally biased region" description="Polar residues" evidence="1">
    <location>
        <begin position="79"/>
        <end position="93"/>
    </location>
</feature>
<sequence length="99" mass="10759">MTNPSENSLIDPAQAARKRADGALFVDVRRPEARVENGVPPQSLSHDDLGKGSSGWGTWRDPFPASDSFRHTGPHDNRPPSTSGEASRRQASSICRLVH</sequence>
<organism evidence="2 3">
    <name type="scientific">Acrocarpospora pleiomorpha</name>
    <dbReference type="NCBI Taxonomy" id="90975"/>
    <lineage>
        <taxon>Bacteria</taxon>
        <taxon>Bacillati</taxon>
        <taxon>Actinomycetota</taxon>
        <taxon>Actinomycetes</taxon>
        <taxon>Streptosporangiales</taxon>
        <taxon>Streptosporangiaceae</taxon>
        <taxon>Acrocarpospora</taxon>
    </lineage>
</organism>
<dbReference type="AlphaFoldDB" id="A0A5M3XJM3"/>
<evidence type="ECO:0000256" key="1">
    <source>
        <dbReference type="SAM" id="MobiDB-lite"/>
    </source>
</evidence>
<feature type="compositionally biased region" description="Basic and acidic residues" evidence="1">
    <location>
        <begin position="68"/>
        <end position="78"/>
    </location>
</feature>
<gene>
    <name evidence="2" type="ORF">Aple_032550</name>
</gene>
<proteinExistence type="predicted"/>
<protein>
    <recommendedName>
        <fullName evidence="4">Rhodanese domain-containing protein</fullName>
    </recommendedName>
</protein>
<evidence type="ECO:0000313" key="2">
    <source>
        <dbReference type="EMBL" id="GES20359.1"/>
    </source>
</evidence>
<feature type="region of interest" description="Disordered" evidence="1">
    <location>
        <begin position="31"/>
        <end position="99"/>
    </location>
</feature>
<comment type="caution">
    <text evidence="2">The sequence shown here is derived from an EMBL/GenBank/DDBJ whole genome shotgun (WGS) entry which is preliminary data.</text>
</comment>
<dbReference type="EMBL" id="BLAF01000016">
    <property type="protein sequence ID" value="GES20359.1"/>
    <property type="molecule type" value="Genomic_DNA"/>
</dbReference>
<evidence type="ECO:0008006" key="4">
    <source>
        <dbReference type="Google" id="ProtNLM"/>
    </source>
</evidence>
<dbReference type="Proteomes" id="UP000377595">
    <property type="component" value="Unassembled WGS sequence"/>
</dbReference>
<keyword evidence="3" id="KW-1185">Reference proteome</keyword>
<accession>A0A5M3XJM3</accession>